<dbReference type="STRING" id="946362.F2U6D7"/>
<sequence>MEEDQASLRVLDVVQEYLKSTGFTQWLRDNVQALVTQPLLPYNPYSWLLTKCMARATLPNLDRSSHPLPAINHIHEDDQLPGDLVTFSGPLGEEAFGLRSVLLLTNARVVRTASLIAQAIEDTWMGCIKSSLPFNVLLAATIPSLWGLSNTATTDLSLACDCVMRGIGPDDGILVFVSILQKFTARLSTDTHALMWADVGDERLFAGDVQSKPAASKLVSALKANAPVVLAAVFIDSSTQRVHAYRLSLGLHIIANQMDEHAALSTRPPYHLVLTGALLARKSAALYMSLFTADPGGLEQRYRATLTQSLDGYRQQPSETAANVLHALLAMAAVDYNDANTTTSTSSSTHAPPPPDVSTDVFGDLSSVAVVGPQRVRHLRHIASTPFVALESFALQVQTIYSLVVDAAAVAGACGAPVDRYIAAVCENITSFFRTLAHPGIEEVAEDVALLCGAIAGTTRTANELERLFVYLHYSRAVLKQSVVADLAAVGATALIEAQHTAIGDREYAEYLQGFDLSTIAWGLNNDLVLDVQQITKTSRLPPDIRHSAVITQYLIDTRMDETLRQLLLEVVGQTSLPANPYMRACTAFRRAMWLTELCTETDAKLQARITRTDPTPAGTEGMYSLGQPPIFGSSAVLTAMKPQAFTQVSELLKEVKTDAMAGRGEVDTSTAIWLSAHQAFSVSHRGVLVAFDCHEHTHLISSKRGRALELFVEHLTQALLRLAGGRCIISSINTPGASWSVDDVKYNAIELKSAVQFALQAREAVSIRIHNWTGDRFMSIRKNITLSISTNDGSLLLAPTAPSLGLAVKTAVFPTLDDAHTAQRFPTVQSTSRDVLLTQLGGQVANAHADNDMHAVFGKTVVRCALTGDWTLLPSLVRYFSSAADSLLACNEVLTTLISLQALEVESDELDATLQRQRQATSMQARGLVTRVLKYHALHLPHELQARIVSHLLGPMGSEDQRHIRHVQGFLHVLLRVVAHQLFAVLDDVRDAVRVQLSVLRAAGLKDERDDTTGKTVAGGARNARRQFASDKSSDRTKKTVVLEDDQPSGWTI</sequence>
<reference evidence="2" key="1">
    <citation type="submission" date="2009-08" db="EMBL/GenBank/DDBJ databases">
        <title>Annotation of Salpingoeca rosetta.</title>
        <authorList>
            <consortium name="The Broad Institute Genome Sequencing Platform"/>
            <person name="Russ C."/>
            <person name="Cuomo C."/>
            <person name="Burger G."/>
            <person name="Gray M.W."/>
            <person name="Holland P.W.H."/>
            <person name="King N."/>
            <person name="Lang F.B.F."/>
            <person name="Roger A.J."/>
            <person name="Ruiz-Trillo I."/>
            <person name="Young S.K."/>
            <person name="Zeng Q."/>
            <person name="Gargeya S."/>
            <person name="Alvarado L."/>
            <person name="Berlin A."/>
            <person name="Chapman S.B."/>
            <person name="Chen Z."/>
            <person name="Freedman E."/>
            <person name="Gellesch M."/>
            <person name="Goldberg J."/>
            <person name="Griggs A."/>
            <person name="Gujja S."/>
            <person name="Heilman E."/>
            <person name="Heiman D."/>
            <person name="Howarth C."/>
            <person name="Mehta T."/>
            <person name="Neiman D."/>
            <person name="Pearson M."/>
            <person name="Roberts A."/>
            <person name="Saif S."/>
            <person name="Shea T."/>
            <person name="Shenoy N."/>
            <person name="Sisk P."/>
            <person name="Stolte C."/>
            <person name="Sykes S."/>
            <person name="White J."/>
            <person name="Yandava C."/>
            <person name="Haas B."/>
            <person name="Nusbaum C."/>
            <person name="Birren B."/>
        </authorList>
    </citation>
    <scope>NUCLEOTIDE SEQUENCE [LARGE SCALE GENOMIC DNA]</scope>
    <source>
        <strain evidence="2">ATCC 50818</strain>
    </source>
</reference>
<dbReference type="KEGG" id="sre:PTSG_03716"/>
<feature type="region of interest" description="Disordered" evidence="1">
    <location>
        <begin position="1027"/>
        <end position="1054"/>
    </location>
</feature>
<evidence type="ECO:0000313" key="2">
    <source>
        <dbReference type="EMBL" id="EGD83078.1"/>
    </source>
</evidence>
<dbReference type="EMBL" id="GL832962">
    <property type="protein sequence ID" value="EGD83078.1"/>
    <property type="molecule type" value="Genomic_DNA"/>
</dbReference>
<dbReference type="OrthoDB" id="542946at2759"/>
<accession>F2U6D7</accession>
<dbReference type="AlphaFoldDB" id="F2U6D7"/>
<name>F2U6D7_SALR5</name>
<protein>
    <submittedName>
        <fullName evidence="2">Uncharacterized protein</fullName>
    </submittedName>
</protein>
<organism evidence="3">
    <name type="scientific">Salpingoeca rosetta (strain ATCC 50818 / BSB-021)</name>
    <dbReference type="NCBI Taxonomy" id="946362"/>
    <lineage>
        <taxon>Eukaryota</taxon>
        <taxon>Choanoflagellata</taxon>
        <taxon>Craspedida</taxon>
        <taxon>Salpingoecidae</taxon>
        <taxon>Salpingoeca</taxon>
    </lineage>
</organism>
<keyword evidence="3" id="KW-1185">Reference proteome</keyword>
<dbReference type="Proteomes" id="UP000007799">
    <property type="component" value="Unassembled WGS sequence"/>
</dbReference>
<dbReference type="InParanoid" id="F2U6D7"/>
<dbReference type="RefSeq" id="XP_004995442.1">
    <property type="nucleotide sequence ID" value="XM_004995385.1"/>
</dbReference>
<evidence type="ECO:0000313" key="3">
    <source>
        <dbReference type="Proteomes" id="UP000007799"/>
    </source>
</evidence>
<evidence type="ECO:0000256" key="1">
    <source>
        <dbReference type="SAM" id="MobiDB-lite"/>
    </source>
</evidence>
<dbReference type="GeneID" id="16076023"/>
<feature type="compositionally biased region" description="Basic and acidic residues" evidence="1">
    <location>
        <begin position="1029"/>
        <end position="1043"/>
    </location>
</feature>
<gene>
    <name evidence="2" type="ORF">PTSG_03716</name>
</gene>
<proteinExistence type="predicted"/>